<name>A0A5C1QEF6_9SPIO</name>
<dbReference type="Proteomes" id="UP000323824">
    <property type="component" value="Plasmid pSpe"/>
</dbReference>
<evidence type="ECO:0000256" key="2">
    <source>
        <dbReference type="SAM" id="Phobius"/>
    </source>
</evidence>
<dbReference type="Gene3D" id="3.40.50.300">
    <property type="entry name" value="P-loop containing nucleotide triphosphate hydrolases"/>
    <property type="match status" value="1"/>
</dbReference>
<feature type="transmembrane region" description="Helical" evidence="2">
    <location>
        <begin position="468"/>
        <end position="488"/>
    </location>
</feature>
<dbReference type="InterPro" id="IPR027417">
    <property type="entry name" value="P-loop_NTPase"/>
</dbReference>
<dbReference type="SUPFAM" id="SSF52540">
    <property type="entry name" value="P-loop containing nucleoside triphosphate hydrolases"/>
    <property type="match status" value="1"/>
</dbReference>
<keyword evidence="2" id="KW-0472">Membrane</keyword>
<dbReference type="GO" id="GO:0003677">
    <property type="term" value="F:DNA binding"/>
    <property type="evidence" value="ECO:0007669"/>
    <property type="project" value="InterPro"/>
</dbReference>
<protein>
    <submittedName>
        <fullName evidence="4">Site-specific integrase</fullName>
    </submittedName>
</protein>
<dbReference type="Pfam" id="PF00589">
    <property type="entry name" value="Phage_integrase"/>
    <property type="match status" value="1"/>
</dbReference>
<dbReference type="CDD" id="cd00397">
    <property type="entry name" value="DNA_BRE_C"/>
    <property type="match status" value="1"/>
</dbReference>
<dbReference type="GO" id="GO:0015074">
    <property type="term" value="P:DNA integration"/>
    <property type="evidence" value="ECO:0007669"/>
    <property type="project" value="InterPro"/>
</dbReference>
<accession>A0A5C1QEF6</accession>
<dbReference type="KEGG" id="sper:EW093_17050"/>
<evidence type="ECO:0000313" key="4">
    <source>
        <dbReference type="EMBL" id="QEN06445.1"/>
    </source>
</evidence>
<keyword evidence="4" id="KW-0614">Plasmid</keyword>
<gene>
    <name evidence="4" type="ORF">EW093_17050</name>
</gene>
<keyword evidence="5" id="KW-1185">Reference proteome</keyword>
<dbReference type="EMBL" id="CP035808">
    <property type="protein sequence ID" value="QEN06445.1"/>
    <property type="molecule type" value="Genomic_DNA"/>
</dbReference>
<dbReference type="InterPro" id="IPR050090">
    <property type="entry name" value="Tyrosine_recombinase_XerCD"/>
</dbReference>
<dbReference type="RefSeq" id="WP_149569669.1">
    <property type="nucleotide sequence ID" value="NZ_CP035808.1"/>
</dbReference>
<dbReference type="PANTHER" id="PTHR30349:SF64">
    <property type="entry name" value="PROPHAGE INTEGRASE INTD-RELATED"/>
    <property type="match status" value="1"/>
</dbReference>
<reference evidence="4 5" key="2">
    <citation type="submission" date="2019-09" db="EMBL/GenBank/DDBJ databases">
        <title>Complete Genome Sequence and Methylome Analysis of free living Spirochaetas.</title>
        <authorList>
            <person name="Leshcheva N."/>
            <person name="Mikheeva N."/>
        </authorList>
    </citation>
    <scope>NUCLEOTIDE SEQUENCE [LARGE SCALE GENOMIC DNA]</scope>
    <source>
        <strain evidence="4 5">P</strain>
        <plasmid evidence="5">pspe</plasmid>
    </source>
</reference>
<dbReference type="GO" id="GO:0006310">
    <property type="term" value="P:DNA recombination"/>
    <property type="evidence" value="ECO:0007669"/>
    <property type="project" value="UniProtKB-KW"/>
</dbReference>
<feature type="transmembrane region" description="Helical" evidence="2">
    <location>
        <begin position="494"/>
        <end position="514"/>
    </location>
</feature>
<dbReference type="InterPro" id="IPR011010">
    <property type="entry name" value="DNA_brk_join_enz"/>
</dbReference>
<organism evidence="4 5">
    <name type="scientific">Thiospirochaeta perfilievii</name>
    <dbReference type="NCBI Taxonomy" id="252967"/>
    <lineage>
        <taxon>Bacteria</taxon>
        <taxon>Pseudomonadati</taxon>
        <taxon>Spirochaetota</taxon>
        <taxon>Spirochaetia</taxon>
        <taxon>Spirochaetales</taxon>
        <taxon>Spirochaetaceae</taxon>
        <taxon>Thiospirochaeta</taxon>
    </lineage>
</organism>
<evidence type="ECO:0000313" key="5">
    <source>
        <dbReference type="Proteomes" id="UP000323824"/>
    </source>
</evidence>
<dbReference type="PANTHER" id="PTHR30349">
    <property type="entry name" value="PHAGE INTEGRASE-RELATED"/>
    <property type="match status" value="1"/>
</dbReference>
<feature type="domain" description="Tyr recombinase" evidence="3">
    <location>
        <begin position="6"/>
        <end position="189"/>
    </location>
</feature>
<keyword evidence="2" id="KW-1133">Transmembrane helix</keyword>
<dbReference type="SUPFAM" id="SSF56349">
    <property type="entry name" value="DNA breaking-rejoining enzymes"/>
    <property type="match status" value="1"/>
</dbReference>
<geneLocation type="plasmid" evidence="5">
    <name>pspe</name>
</geneLocation>
<keyword evidence="2" id="KW-0812">Transmembrane</keyword>
<dbReference type="PROSITE" id="PS51898">
    <property type="entry name" value="TYR_RECOMBINASE"/>
    <property type="match status" value="1"/>
</dbReference>
<sequence length="522" mass="59555">MKRDPSEVKYLTVSEVSLLVDCIYRHDKPRDIVLILLMLDAGLRSVEVRNLRWGCIDFSEKIINFPSAKKDHISYRHIPLTPRLFDALINWRKLHPPQNKNYFLFTSKKPSGEIVCLSPSTLTKIVNQYRLRLNMNKLTPHSLRHTFATFLLSSGSDIGTVKETLGHSSIQTTTIYAKTTPSELRKRFDKASEIQARGIKRILLTAKNRLSYLRASRNNNTLAPDYIGAKYIYVGRFKQMSLITSNLKLNVSTLVIGPKGVGKSELCKKVRNKYSGKVLIWDDLDNIKATLINTIIYLLKNDKEYLKDALYGDYDLEEIKVRITRDSVPALCDYLLKLLEPFEYKLFIDSMDSISKKSEMILEKLQRKLVIIGSCRSMSVKYLDFTSGFNIIKISPLNRSESLTLIEHATSELSNNIDNYNLIISKIYDKSGGNPYIIKLLIERIIKEPIITPEIIEIISYGQFRKELDLSAVLILGLGCISILRYIGRAQKDSVLTFIGGAALVFVYIIRTLLVSGKRKKV</sequence>
<dbReference type="InterPro" id="IPR002104">
    <property type="entry name" value="Integrase_catalytic"/>
</dbReference>
<evidence type="ECO:0000256" key="1">
    <source>
        <dbReference type="ARBA" id="ARBA00023172"/>
    </source>
</evidence>
<proteinExistence type="predicted"/>
<dbReference type="InterPro" id="IPR013762">
    <property type="entry name" value="Integrase-like_cat_sf"/>
</dbReference>
<dbReference type="AlphaFoldDB" id="A0A5C1QEF6"/>
<dbReference type="OrthoDB" id="9801717at2"/>
<dbReference type="Gene3D" id="1.10.443.10">
    <property type="entry name" value="Intergrase catalytic core"/>
    <property type="match status" value="1"/>
</dbReference>
<evidence type="ECO:0000259" key="3">
    <source>
        <dbReference type="PROSITE" id="PS51898"/>
    </source>
</evidence>
<keyword evidence="1" id="KW-0233">DNA recombination</keyword>
<reference evidence="4 5" key="1">
    <citation type="submission" date="2019-02" db="EMBL/GenBank/DDBJ databases">
        <authorList>
            <person name="Fomenkov A."/>
            <person name="Dubinina G."/>
            <person name="Grabovich M."/>
            <person name="Vincze T."/>
            <person name="Roberts R.J."/>
        </authorList>
    </citation>
    <scope>NUCLEOTIDE SEQUENCE [LARGE SCALE GENOMIC DNA]</scope>
    <source>
        <strain evidence="4 5">P</strain>
        <plasmid evidence="5">pspe</plasmid>
    </source>
</reference>